<feature type="transmembrane region" description="Helical" evidence="9">
    <location>
        <begin position="20"/>
        <end position="40"/>
    </location>
</feature>
<feature type="transmembrane region" description="Helical" evidence="9">
    <location>
        <begin position="174"/>
        <end position="192"/>
    </location>
</feature>
<comment type="caution">
    <text evidence="10">The sequence shown here is derived from an EMBL/GenBank/DDBJ whole genome shotgun (WGS) entry which is preliminary data.</text>
</comment>
<feature type="transmembrane region" description="Helical" evidence="9">
    <location>
        <begin position="306"/>
        <end position="323"/>
    </location>
</feature>
<evidence type="ECO:0000256" key="5">
    <source>
        <dbReference type="ARBA" id="ARBA00022692"/>
    </source>
</evidence>
<dbReference type="GO" id="GO:0022857">
    <property type="term" value="F:transmembrane transporter activity"/>
    <property type="evidence" value="ECO:0007669"/>
    <property type="project" value="InterPro"/>
</dbReference>
<proteinExistence type="predicted"/>
<feature type="transmembrane region" description="Helical" evidence="9">
    <location>
        <begin position="60"/>
        <end position="77"/>
    </location>
</feature>
<evidence type="ECO:0000256" key="1">
    <source>
        <dbReference type="ARBA" id="ARBA00004651"/>
    </source>
</evidence>
<keyword evidence="2" id="KW-0813">Transport</keyword>
<sequence length="330" mass="34171">MKGTSSATSHKTAPTARREIDYSLIIAPAALVICVIFFTIMNPRFISLDNLMNILRQGGPLFIVSFGLVGVILIGSIDISSDGLLSLAGVSAVMLANIVQDGGGWLSVLLGTGIGLVFGVFMGFLVSYVRLPSFLVTYGTSTICRGIALIVSGGIAQNTMFVQFKKLGSGSVGFLPTLAIFSAVILILMVVLTTKTKYGRSLYAMGSNERVAGLCGLPTRKYKLIAFTVAGACTGLAGVLMSARLGAGTHSQGQGMSLDAIAAVVMGGTSLSGGKGSVTRTITGVFVILMLNNGLNLMGVSPHVQILVKGIVVILAVAASSDWKSKDIVK</sequence>
<dbReference type="AlphaFoldDB" id="A0A498CNZ6"/>
<feature type="transmembrane region" description="Helical" evidence="9">
    <location>
        <begin position="84"/>
        <end position="100"/>
    </location>
</feature>
<evidence type="ECO:0000256" key="4">
    <source>
        <dbReference type="ARBA" id="ARBA00022519"/>
    </source>
</evidence>
<dbReference type="GO" id="GO:0005886">
    <property type="term" value="C:plasma membrane"/>
    <property type="evidence" value="ECO:0007669"/>
    <property type="project" value="UniProtKB-SubCell"/>
</dbReference>
<name>A0A498CNZ6_9FIRM</name>
<feature type="transmembrane region" description="Helical" evidence="9">
    <location>
        <begin position="106"/>
        <end position="131"/>
    </location>
</feature>
<keyword evidence="11" id="KW-1185">Reference proteome</keyword>
<feature type="transmembrane region" description="Helical" evidence="9">
    <location>
        <begin position="224"/>
        <end position="243"/>
    </location>
</feature>
<dbReference type="InterPro" id="IPR001851">
    <property type="entry name" value="ABC_transp_permease"/>
</dbReference>
<evidence type="ECO:0000256" key="9">
    <source>
        <dbReference type="SAM" id="Phobius"/>
    </source>
</evidence>
<evidence type="ECO:0000256" key="6">
    <source>
        <dbReference type="ARBA" id="ARBA00022989"/>
    </source>
</evidence>
<reference evidence="10 11" key="1">
    <citation type="submission" date="2018-10" db="EMBL/GenBank/DDBJ databases">
        <title>Anaerotruncus faecis sp. nov., isolated from human feces.</title>
        <authorList>
            <person name="Wang Y.-J."/>
        </authorList>
    </citation>
    <scope>NUCLEOTIDE SEQUENCE [LARGE SCALE GENOMIC DNA]</scope>
    <source>
        <strain evidence="10 11">22A2-44</strain>
    </source>
</reference>
<keyword evidence="6 9" id="KW-1133">Transmembrane helix</keyword>
<keyword evidence="4" id="KW-0997">Cell inner membrane</keyword>
<dbReference type="PANTHER" id="PTHR32196">
    <property type="entry name" value="ABC TRANSPORTER PERMEASE PROTEIN YPHD-RELATED-RELATED"/>
    <property type="match status" value="1"/>
</dbReference>
<dbReference type="EMBL" id="RCHT01000002">
    <property type="protein sequence ID" value="RLL13766.1"/>
    <property type="molecule type" value="Genomic_DNA"/>
</dbReference>
<dbReference type="RefSeq" id="WP_121585997.1">
    <property type="nucleotide sequence ID" value="NZ_RCHT01000002.1"/>
</dbReference>
<protein>
    <recommendedName>
        <fullName evidence="8">Autoinducer 2 import system permease protein LsrD</fullName>
    </recommendedName>
</protein>
<dbReference type="CDD" id="cd06579">
    <property type="entry name" value="TM_PBP1_transp_AraH_like"/>
    <property type="match status" value="1"/>
</dbReference>
<evidence type="ECO:0000256" key="3">
    <source>
        <dbReference type="ARBA" id="ARBA00022475"/>
    </source>
</evidence>
<dbReference type="PANTHER" id="PTHR32196:SF71">
    <property type="entry name" value="AUTOINDUCER 2 IMPORT SYSTEM PERMEASE PROTEIN LSRD"/>
    <property type="match status" value="1"/>
</dbReference>
<organism evidence="10 11">
    <name type="scientific">Anaerotruncus massiliensis</name>
    <name type="common">ex Liu et al. 2021</name>
    <dbReference type="NCBI Taxonomy" id="2321404"/>
    <lineage>
        <taxon>Bacteria</taxon>
        <taxon>Bacillati</taxon>
        <taxon>Bacillota</taxon>
        <taxon>Clostridia</taxon>
        <taxon>Eubacteriales</taxon>
        <taxon>Oscillospiraceae</taxon>
        <taxon>Anaerotruncus</taxon>
    </lineage>
</organism>
<evidence type="ECO:0000256" key="2">
    <source>
        <dbReference type="ARBA" id="ARBA00022448"/>
    </source>
</evidence>
<dbReference type="Pfam" id="PF02653">
    <property type="entry name" value="BPD_transp_2"/>
    <property type="match status" value="1"/>
</dbReference>
<comment type="subcellular location">
    <subcellularLocation>
        <location evidence="1">Cell membrane</location>
        <topology evidence="1">Multi-pass membrane protein</topology>
    </subcellularLocation>
</comment>
<keyword evidence="5 9" id="KW-0812">Transmembrane</keyword>
<accession>A0A498CNZ6</accession>
<evidence type="ECO:0000256" key="7">
    <source>
        <dbReference type="ARBA" id="ARBA00023136"/>
    </source>
</evidence>
<feature type="transmembrane region" description="Helical" evidence="9">
    <location>
        <begin position="143"/>
        <end position="162"/>
    </location>
</feature>
<keyword evidence="7 9" id="KW-0472">Membrane</keyword>
<dbReference type="Proteomes" id="UP000276301">
    <property type="component" value="Unassembled WGS sequence"/>
</dbReference>
<evidence type="ECO:0000256" key="8">
    <source>
        <dbReference type="ARBA" id="ARBA00039381"/>
    </source>
</evidence>
<evidence type="ECO:0000313" key="11">
    <source>
        <dbReference type="Proteomes" id="UP000276301"/>
    </source>
</evidence>
<evidence type="ECO:0000313" key="10">
    <source>
        <dbReference type="EMBL" id="RLL13766.1"/>
    </source>
</evidence>
<keyword evidence="3" id="KW-1003">Cell membrane</keyword>
<gene>
    <name evidence="10" type="ORF">D4A47_02430</name>
</gene>